<dbReference type="GO" id="GO:0005737">
    <property type="term" value="C:cytoplasm"/>
    <property type="evidence" value="ECO:0007669"/>
    <property type="project" value="TreeGrafter"/>
</dbReference>
<dbReference type="SUPFAM" id="SSF53474">
    <property type="entry name" value="alpha/beta-Hydrolases"/>
    <property type="match status" value="1"/>
</dbReference>
<evidence type="ECO:0000259" key="3">
    <source>
        <dbReference type="Pfam" id="PF00326"/>
    </source>
</evidence>
<name>A0AAD8PZR5_9PEZI</name>
<dbReference type="GO" id="GO:0052689">
    <property type="term" value="F:carboxylic ester hydrolase activity"/>
    <property type="evidence" value="ECO:0007669"/>
    <property type="project" value="TreeGrafter"/>
</dbReference>
<feature type="compositionally biased region" description="Acidic residues" evidence="2">
    <location>
        <begin position="196"/>
        <end position="210"/>
    </location>
</feature>
<dbReference type="Pfam" id="PF00326">
    <property type="entry name" value="Peptidase_S9"/>
    <property type="match status" value="1"/>
</dbReference>
<dbReference type="InterPro" id="IPR029058">
    <property type="entry name" value="AB_hydrolase_fold"/>
</dbReference>
<dbReference type="RefSeq" id="XP_060414085.1">
    <property type="nucleotide sequence ID" value="XM_060557850.1"/>
</dbReference>
<dbReference type="InterPro" id="IPR001375">
    <property type="entry name" value="Peptidase_S9_cat"/>
</dbReference>
<evidence type="ECO:0000313" key="5">
    <source>
        <dbReference type="EMBL" id="KAK1590603.1"/>
    </source>
</evidence>
<comment type="similarity">
    <text evidence="1">Belongs to the AB hydrolase superfamily. AB hydrolase 2 family.</text>
</comment>
<evidence type="ECO:0000313" key="6">
    <source>
        <dbReference type="Proteomes" id="UP001230504"/>
    </source>
</evidence>
<feature type="domain" description="Phospholipase/carboxylesterase/thioesterase" evidence="4">
    <location>
        <begin position="33"/>
        <end position="183"/>
    </location>
</feature>
<dbReference type="GeneID" id="85442090"/>
<evidence type="ECO:0000256" key="2">
    <source>
        <dbReference type="SAM" id="MobiDB-lite"/>
    </source>
</evidence>
<feature type="compositionally biased region" description="Basic and acidic residues" evidence="2">
    <location>
        <begin position="213"/>
        <end position="226"/>
    </location>
</feature>
<gene>
    <name evidence="5" type="ORF">LY79DRAFT_554331</name>
</gene>
<feature type="domain" description="Peptidase S9 prolyl oligopeptidase catalytic" evidence="3">
    <location>
        <begin position="252"/>
        <end position="304"/>
    </location>
</feature>
<evidence type="ECO:0000256" key="1">
    <source>
        <dbReference type="ARBA" id="ARBA00006499"/>
    </source>
</evidence>
<dbReference type="EMBL" id="JAHLJV010000030">
    <property type="protein sequence ID" value="KAK1590603.1"/>
    <property type="molecule type" value="Genomic_DNA"/>
</dbReference>
<dbReference type="PANTHER" id="PTHR10655:SF64">
    <property type="entry name" value="PHOSPHOLIPASE_CARBOXYLESTERASE_THIOESTERASE DOMAIN-CONTAINING PROTEIN"/>
    <property type="match status" value="1"/>
</dbReference>
<comment type="caution">
    <text evidence="5">The sequence shown here is derived from an EMBL/GenBank/DDBJ whole genome shotgun (WGS) entry which is preliminary data.</text>
</comment>
<sequence length="332" mass="37051">MLENNGPTSTANVADETRLPLHIFPSPIVIPPLKQPHLHSLIFLHGRGSSARMFAPPFLATPVRGQDSNIITLREALPHTRFTFPTASRSRATLYRRSIINQWYDGSGDWEETVLGNARETVRFVHALIRDEAQIVGGEDRVFLGGFSQGCAAALLCSLLWEGEPLGGILGMCGMLPMADTIEGVLRERAHTVNDEYQDEAPIDSDDDVFESSNHESHFSRKRDDSETNPLEQALVIIREEVDLPSHSSKSEPPFQKTPVFLGHGSKDDKVLPQYSQQACRILRLMGCNVNLRIYSELNHWYSEDMLQDMVEAFGGKGTGSKGIDKPEERQE</sequence>
<organism evidence="5 6">
    <name type="scientific">Colletotrichum navitas</name>
    <dbReference type="NCBI Taxonomy" id="681940"/>
    <lineage>
        <taxon>Eukaryota</taxon>
        <taxon>Fungi</taxon>
        <taxon>Dikarya</taxon>
        <taxon>Ascomycota</taxon>
        <taxon>Pezizomycotina</taxon>
        <taxon>Sordariomycetes</taxon>
        <taxon>Hypocreomycetidae</taxon>
        <taxon>Glomerellales</taxon>
        <taxon>Glomerellaceae</taxon>
        <taxon>Colletotrichum</taxon>
        <taxon>Colletotrichum graminicola species complex</taxon>
    </lineage>
</organism>
<keyword evidence="6" id="KW-1185">Reference proteome</keyword>
<dbReference type="GO" id="GO:0008236">
    <property type="term" value="F:serine-type peptidase activity"/>
    <property type="evidence" value="ECO:0007669"/>
    <property type="project" value="InterPro"/>
</dbReference>
<reference evidence="5" key="1">
    <citation type="submission" date="2021-06" db="EMBL/GenBank/DDBJ databases">
        <title>Comparative genomics, transcriptomics and evolutionary studies reveal genomic signatures of adaptation to plant cell wall in hemibiotrophic fungi.</title>
        <authorList>
            <consortium name="DOE Joint Genome Institute"/>
            <person name="Baroncelli R."/>
            <person name="Diaz J.F."/>
            <person name="Benocci T."/>
            <person name="Peng M."/>
            <person name="Battaglia E."/>
            <person name="Haridas S."/>
            <person name="Andreopoulos W."/>
            <person name="Labutti K."/>
            <person name="Pangilinan J."/>
            <person name="Floch G.L."/>
            <person name="Makela M.R."/>
            <person name="Henrissat B."/>
            <person name="Grigoriev I.V."/>
            <person name="Crouch J.A."/>
            <person name="De Vries R.P."/>
            <person name="Sukno S.A."/>
            <person name="Thon M.R."/>
        </authorList>
    </citation>
    <scope>NUCLEOTIDE SEQUENCE</scope>
    <source>
        <strain evidence="5">CBS 125086</strain>
    </source>
</reference>
<evidence type="ECO:0000259" key="4">
    <source>
        <dbReference type="Pfam" id="PF02230"/>
    </source>
</evidence>
<dbReference type="GO" id="GO:0006508">
    <property type="term" value="P:proteolysis"/>
    <property type="evidence" value="ECO:0007669"/>
    <property type="project" value="InterPro"/>
</dbReference>
<dbReference type="PANTHER" id="PTHR10655">
    <property type="entry name" value="LYSOPHOSPHOLIPASE-RELATED"/>
    <property type="match status" value="1"/>
</dbReference>
<dbReference type="Proteomes" id="UP001230504">
    <property type="component" value="Unassembled WGS sequence"/>
</dbReference>
<dbReference type="InterPro" id="IPR003140">
    <property type="entry name" value="PLipase/COase/thioEstase"/>
</dbReference>
<proteinExistence type="inferred from homology"/>
<dbReference type="InterPro" id="IPR050565">
    <property type="entry name" value="LYPA1-2/EST-like"/>
</dbReference>
<dbReference type="Gene3D" id="3.40.50.1820">
    <property type="entry name" value="alpha/beta hydrolase"/>
    <property type="match status" value="1"/>
</dbReference>
<accession>A0AAD8PZR5</accession>
<dbReference type="Pfam" id="PF02230">
    <property type="entry name" value="Abhydrolase_2"/>
    <property type="match status" value="1"/>
</dbReference>
<dbReference type="AlphaFoldDB" id="A0AAD8PZR5"/>
<protein>
    <submittedName>
        <fullName evidence="5">Alpha/Beta hydrolase protein</fullName>
    </submittedName>
</protein>
<keyword evidence="5" id="KW-0378">Hydrolase</keyword>
<dbReference type="GO" id="GO:0008474">
    <property type="term" value="F:palmitoyl-(protein) hydrolase activity"/>
    <property type="evidence" value="ECO:0007669"/>
    <property type="project" value="TreeGrafter"/>
</dbReference>
<feature type="region of interest" description="Disordered" evidence="2">
    <location>
        <begin position="194"/>
        <end position="228"/>
    </location>
</feature>